<evidence type="ECO:0000256" key="15">
    <source>
        <dbReference type="ARBA" id="ARBA00040883"/>
    </source>
</evidence>
<evidence type="ECO:0000256" key="3">
    <source>
        <dbReference type="ARBA" id="ARBA00004496"/>
    </source>
</evidence>
<evidence type="ECO:0000256" key="9">
    <source>
        <dbReference type="ARBA" id="ARBA00022741"/>
    </source>
</evidence>
<dbReference type="GO" id="GO:0015937">
    <property type="term" value="P:coenzyme A biosynthetic process"/>
    <property type="evidence" value="ECO:0007669"/>
    <property type="project" value="UniProtKB-UniRule"/>
</dbReference>
<dbReference type="HAMAP" id="MF_01274">
    <property type="entry name" value="Pantothen_kinase_3"/>
    <property type="match status" value="1"/>
</dbReference>
<dbReference type="STRING" id="1703770.AMJ39_00795"/>
<evidence type="ECO:0000256" key="5">
    <source>
        <dbReference type="ARBA" id="ARBA00011738"/>
    </source>
</evidence>
<dbReference type="EMBL" id="LIZS01000004">
    <property type="protein sequence ID" value="KPJ54313.1"/>
    <property type="molecule type" value="Genomic_DNA"/>
</dbReference>
<feature type="binding site" evidence="16">
    <location>
        <begin position="107"/>
        <end position="110"/>
    </location>
    <ligand>
        <name>substrate</name>
    </ligand>
</feature>
<evidence type="ECO:0000256" key="2">
    <source>
        <dbReference type="ARBA" id="ARBA00001958"/>
    </source>
</evidence>
<comment type="function">
    <text evidence="16">Catalyzes the phosphorylation of pantothenate (Pan), the first step in CoA biosynthesis.</text>
</comment>
<keyword evidence="11 16" id="KW-0067">ATP-binding</keyword>
<evidence type="ECO:0000313" key="18">
    <source>
        <dbReference type="Proteomes" id="UP000052008"/>
    </source>
</evidence>
<dbReference type="Gene3D" id="3.30.420.40">
    <property type="match status" value="2"/>
</dbReference>
<feature type="binding site" evidence="16">
    <location>
        <position position="100"/>
    </location>
    <ligand>
        <name>substrate</name>
    </ligand>
</feature>
<feature type="binding site" evidence="16">
    <location>
        <position position="129"/>
    </location>
    <ligand>
        <name>K(+)</name>
        <dbReference type="ChEBI" id="CHEBI:29103"/>
    </ligand>
</feature>
<proteinExistence type="inferred from homology"/>
<feature type="active site" description="Proton acceptor" evidence="16">
    <location>
        <position position="109"/>
    </location>
</feature>
<dbReference type="InterPro" id="IPR004619">
    <property type="entry name" value="Type_III_PanK"/>
</dbReference>
<comment type="pathway">
    <text evidence="4 16">Cofactor biosynthesis; coenzyme A biosynthesis; CoA from (R)-pantothenate: step 1/5.</text>
</comment>
<dbReference type="Pfam" id="PF03309">
    <property type="entry name" value="Pan_kinase"/>
    <property type="match status" value="1"/>
</dbReference>
<protein>
    <recommendedName>
        <fullName evidence="15 16">Type III pantothenate kinase</fullName>
        <ecNumber evidence="6 16">2.7.1.33</ecNumber>
    </recommendedName>
    <alternativeName>
        <fullName evidence="16">PanK-III</fullName>
    </alternativeName>
    <alternativeName>
        <fullName evidence="16">Pantothenic acid kinase</fullName>
    </alternativeName>
</protein>
<keyword evidence="10 16" id="KW-0418">Kinase</keyword>
<dbReference type="EC" id="2.7.1.33" evidence="6 16"/>
<keyword evidence="8 16" id="KW-0808">Transferase</keyword>
<evidence type="ECO:0000256" key="6">
    <source>
        <dbReference type="ARBA" id="ARBA00012102"/>
    </source>
</evidence>
<keyword evidence="13 16" id="KW-0173">Coenzyme A biosynthesis</keyword>
<evidence type="ECO:0000256" key="10">
    <source>
        <dbReference type="ARBA" id="ARBA00022777"/>
    </source>
</evidence>
<dbReference type="PANTHER" id="PTHR34265:SF1">
    <property type="entry name" value="TYPE III PANTOTHENATE KINASE"/>
    <property type="match status" value="1"/>
</dbReference>
<dbReference type="GO" id="GO:0046872">
    <property type="term" value="F:metal ion binding"/>
    <property type="evidence" value="ECO:0007669"/>
    <property type="project" value="UniProtKB-KW"/>
</dbReference>
<evidence type="ECO:0000256" key="8">
    <source>
        <dbReference type="ARBA" id="ARBA00022679"/>
    </source>
</evidence>
<comment type="caution">
    <text evidence="17">The sequence shown here is derived from an EMBL/GenBank/DDBJ whole genome shotgun (WGS) entry which is preliminary data.</text>
</comment>
<dbReference type="PANTHER" id="PTHR34265">
    <property type="entry name" value="TYPE III PANTOTHENATE KINASE"/>
    <property type="match status" value="1"/>
</dbReference>
<dbReference type="NCBIfam" id="TIGR00671">
    <property type="entry name" value="baf"/>
    <property type="match status" value="1"/>
</dbReference>
<sequence length="260" mass="27499">MLLVADVGNTNVVIGVYDGAKLIVDWRLSTRGALTADECALMLGHLLRSRELDVAGIRGVAISSVVPALTGAFEAAGRSLFDVEPLVVTARTPTGMKIRYQDPDQVGADRIVNAVAAKELYGVPAIVVDLGTAITFDVISQEGEYIGGAIAPGIEASVDALFRRAARLPRVDLRVPQSAIATTTEDSIRSGVVLGIASLIDGMVERLLSELGERAEVVATGGLADLIVPQTRTIARVDRHLVLSGLRLIHERVCGMPSDR</sequence>
<gene>
    <name evidence="16" type="primary">coaX</name>
    <name evidence="17" type="ORF">AMJ39_00795</name>
</gene>
<keyword evidence="7 16" id="KW-0963">Cytoplasm</keyword>
<dbReference type="Proteomes" id="UP000052008">
    <property type="component" value="Unassembled WGS sequence"/>
</dbReference>
<evidence type="ECO:0000256" key="7">
    <source>
        <dbReference type="ARBA" id="ARBA00022490"/>
    </source>
</evidence>
<feature type="binding site" evidence="16">
    <location>
        <position position="184"/>
    </location>
    <ligand>
        <name>substrate</name>
    </ligand>
</feature>
<evidence type="ECO:0000256" key="12">
    <source>
        <dbReference type="ARBA" id="ARBA00022958"/>
    </source>
</evidence>
<evidence type="ECO:0000313" key="17">
    <source>
        <dbReference type="EMBL" id="KPJ54313.1"/>
    </source>
</evidence>
<evidence type="ECO:0000256" key="1">
    <source>
        <dbReference type="ARBA" id="ARBA00001206"/>
    </source>
</evidence>
<comment type="cofactor">
    <cofactor evidence="2">
        <name>K(+)</name>
        <dbReference type="ChEBI" id="CHEBI:29103"/>
    </cofactor>
</comment>
<reference evidence="17 18" key="1">
    <citation type="journal article" date="2015" name="Microbiome">
        <title>Genomic resolution of linkages in carbon, nitrogen, and sulfur cycling among widespread estuary sediment bacteria.</title>
        <authorList>
            <person name="Baker B.J."/>
            <person name="Lazar C.S."/>
            <person name="Teske A.P."/>
            <person name="Dick G.J."/>
        </authorList>
    </citation>
    <scope>NUCLEOTIDE SEQUENCE [LARGE SCALE GENOMIC DNA]</scope>
    <source>
        <strain evidence="17">DG_24</strain>
    </source>
</reference>
<keyword evidence="9 16" id="KW-0547">Nucleotide-binding</keyword>
<feature type="binding site" evidence="16">
    <location>
        <position position="132"/>
    </location>
    <ligand>
        <name>ATP</name>
        <dbReference type="ChEBI" id="CHEBI:30616"/>
    </ligand>
</feature>
<comment type="catalytic activity">
    <reaction evidence="1 16">
        <text>(R)-pantothenate + ATP = (R)-4'-phosphopantothenate + ADP + H(+)</text>
        <dbReference type="Rhea" id="RHEA:16373"/>
        <dbReference type="ChEBI" id="CHEBI:10986"/>
        <dbReference type="ChEBI" id="CHEBI:15378"/>
        <dbReference type="ChEBI" id="CHEBI:29032"/>
        <dbReference type="ChEBI" id="CHEBI:30616"/>
        <dbReference type="ChEBI" id="CHEBI:456216"/>
        <dbReference type="EC" id="2.7.1.33"/>
    </reaction>
</comment>
<evidence type="ECO:0000256" key="11">
    <source>
        <dbReference type="ARBA" id="ARBA00022840"/>
    </source>
</evidence>
<dbReference type="GO" id="GO:0004594">
    <property type="term" value="F:pantothenate kinase activity"/>
    <property type="evidence" value="ECO:0007669"/>
    <property type="project" value="UniProtKB-UniRule"/>
</dbReference>
<comment type="subunit">
    <text evidence="5 16">Homodimer.</text>
</comment>
<comment type="cofactor">
    <cofactor evidence="16">
        <name>NH4(+)</name>
        <dbReference type="ChEBI" id="CHEBI:28938"/>
    </cofactor>
    <cofactor evidence="16">
        <name>K(+)</name>
        <dbReference type="ChEBI" id="CHEBI:29103"/>
    </cofactor>
    <text evidence="16">A monovalent cation. Ammonium or potassium.</text>
</comment>
<evidence type="ECO:0000256" key="14">
    <source>
        <dbReference type="ARBA" id="ARBA00038036"/>
    </source>
</evidence>
<dbReference type="UniPathway" id="UPA00241">
    <property type="reaction ID" value="UER00352"/>
</dbReference>
<evidence type="ECO:0000256" key="16">
    <source>
        <dbReference type="HAMAP-Rule" id="MF_01274"/>
    </source>
</evidence>
<dbReference type="GO" id="GO:0005737">
    <property type="term" value="C:cytoplasm"/>
    <property type="evidence" value="ECO:0007669"/>
    <property type="project" value="UniProtKB-SubCell"/>
</dbReference>
<feature type="binding site" evidence="16">
    <location>
        <begin position="6"/>
        <end position="13"/>
    </location>
    <ligand>
        <name>ATP</name>
        <dbReference type="ChEBI" id="CHEBI:30616"/>
    </ligand>
</feature>
<dbReference type="SUPFAM" id="SSF53067">
    <property type="entry name" value="Actin-like ATPase domain"/>
    <property type="match status" value="2"/>
</dbReference>
<dbReference type="CDD" id="cd24015">
    <property type="entry name" value="ASKHA_NBD_PanK-III"/>
    <property type="match status" value="1"/>
</dbReference>
<dbReference type="PATRIC" id="fig|1703770.3.peg.231"/>
<dbReference type="AlphaFoldDB" id="A0A0S7WWL9"/>
<keyword evidence="16" id="KW-0479">Metal-binding</keyword>
<dbReference type="NCBIfam" id="NF009855">
    <property type="entry name" value="PRK13321.1"/>
    <property type="match status" value="1"/>
</dbReference>
<evidence type="ECO:0000256" key="4">
    <source>
        <dbReference type="ARBA" id="ARBA00005225"/>
    </source>
</evidence>
<comment type="subcellular location">
    <subcellularLocation>
        <location evidence="3 16">Cytoplasm</location>
    </subcellularLocation>
</comment>
<comment type="similarity">
    <text evidence="14 16">Belongs to the type III pantothenate kinase family.</text>
</comment>
<organism evidence="17 18">
    <name type="scientific">candidate division TA06 bacterium DG_24</name>
    <dbReference type="NCBI Taxonomy" id="1703770"/>
    <lineage>
        <taxon>Bacteria</taxon>
        <taxon>Bacteria division TA06</taxon>
    </lineage>
</organism>
<accession>A0A0S7WWL9</accession>
<dbReference type="GO" id="GO:0005524">
    <property type="term" value="F:ATP binding"/>
    <property type="evidence" value="ECO:0007669"/>
    <property type="project" value="UniProtKB-UniRule"/>
</dbReference>
<dbReference type="NCBIfam" id="NF009848">
    <property type="entry name" value="PRK13318.1-6"/>
    <property type="match status" value="1"/>
</dbReference>
<keyword evidence="12 16" id="KW-0630">Potassium</keyword>
<evidence type="ECO:0000256" key="13">
    <source>
        <dbReference type="ARBA" id="ARBA00022993"/>
    </source>
</evidence>
<dbReference type="InterPro" id="IPR043129">
    <property type="entry name" value="ATPase_NBD"/>
</dbReference>
<name>A0A0S7WWL9_UNCT6</name>